<evidence type="ECO:0000313" key="4">
    <source>
        <dbReference type="EMBL" id="NFU59494.1"/>
    </source>
</evidence>
<comment type="caution">
    <text evidence="3">The sequence shown here is derived from an EMBL/GenBank/DDBJ whole genome shotgun (WGS) entry which is preliminary data.</text>
</comment>
<dbReference type="InterPro" id="IPR010090">
    <property type="entry name" value="Phage_tape_meas"/>
</dbReference>
<dbReference type="NCBIfam" id="TIGR01760">
    <property type="entry name" value="tape_meas_TP901"/>
    <property type="match status" value="1"/>
</dbReference>
<dbReference type="EMBL" id="SXDK01000004">
    <property type="protein sequence ID" value="NFU59494.1"/>
    <property type="molecule type" value="Genomic_DNA"/>
</dbReference>
<dbReference type="AlphaFoldDB" id="A0A6G4D9K2"/>
<dbReference type="Pfam" id="PF10145">
    <property type="entry name" value="PhageMin_Tail"/>
    <property type="match status" value="1"/>
</dbReference>
<gene>
    <name evidence="3" type="ORF">FCV13_06125</name>
    <name evidence="4" type="ORF">FDF67_04605</name>
</gene>
<evidence type="ECO:0000313" key="3">
    <source>
        <dbReference type="EMBL" id="NFD87601.1"/>
    </source>
</evidence>
<name>A0A6G4D9K2_CLOBO</name>
<keyword evidence="1" id="KW-0175">Coiled coil</keyword>
<protein>
    <submittedName>
        <fullName evidence="3">Phage tail tape measure protein</fullName>
    </submittedName>
</protein>
<accession>A0A6G4D9K2</accession>
<evidence type="ECO:0000256" key="1">
    <source>
        <dbReference type="SAM" id="Coils"/>
    </source>
</evidence>
<feature type="coiled-coil region" evidence="1">
    <location>
        <begin position="132"/>
        <end position="175"/>
    </location>
</feature>
<feature type="domain" description="Phage tail tape measure protein" evidence="2">
    <location>
        <begin position="431"/>
        <end position="551"/>
    </location>
</feature>
<organism evidence="3">
    <name type="scientific">Clostridium botulinum</name>
    <dbReference type="NCBI Taxonomy" id="1491"/>
    <lineage>
        <taxon>Bacteria</taxon>
        <taxon>Bacillati</taxon>
        <taxon>Bacillota</taxon>
        <taxon>Clostridia</taxon>
        <taxon>Eubacteriales</taxon>
        <taxon>Clostridiaceae</taxon>
        <taxon>Clostridium</taxon>
    </lineage>
</organism>
<evidence type="ECO:0000259" key="2">
    <source>
        <dbReference type="Pfam" id="PF10145"/>
    </source>
</evidence>
<reference evidence="3" key="1">
    <citation type="submission" date="2019-04" db="EMBL/GenBank/DDBJ databases">
        <title>Genome sequencing of Clostridium botulinum Groups I-IV and Clostridium butyricum.</title>
        <authorList>
            <person name="Brunt J."/>
            <person name="Van Vliet A.H.M."/>
            <person name="Stringer S.C."/>
            <person name="Carter A.T."/>
            <person name="Peck M.W."/>
        </authorList>
    </citation>
    <scope>NUCLEOTIDE SEQUENCE</scope>
    <source>
        <strain evidence="4">7221C</strain>
        <strain evidence="3">Colworth BL165</strain>
    </source>
</reference>
<proteinExistence type="predicted"/>
<dbReference type="EMBL" id="SWNS01000004">
    <property type="protein sequence ID" value="NFD87601.1"/>
    <property type="molecule type" value="Genomic_DNA"/>
</dbReference>
<dbReference type="Proteomes" id="UP000785180">
    <property type="component" value="Unassembled WGS sequence"/>
</dbReference>
<sequence length="558" mass="62720">MAETYSIQLGVGFNFEEAKQNLNKMINDLQKDYKVNINFNNVNFDKIINDYKNLQQQLQSNGIKLNTDGFKQISQDLDKVSTKMKQVGDNFVPVKNVKEWSNGIGEVVKLTEKIDAKTGQVVSKYKEVSTNVRQVRDEESKLANLMANAREKSNVKQRQEELKTIQKQAQAINKNIELEYKLKQVQNTQANDTARKLAYQEEQNRLKNTTEIQKKIERIITGSNETIAQQQTRLNRNNGQQYEQFWLKALKEKEQKTIEVENRIAQAEQKRIQKLGQEKGFASGGMFGNDSYIKAQIQAIYGADASIKSYKRTLDSAGNSQIKMTVATQQSNNQTKEFGVTIDRNTQKIYQNSEAIKVSNKHISNAFERMGNSIKQMASMALTMGLVYKGLAKFSQGIEFVKRLDQQMVQVREITGMTQEQTDKLTSSYSKMSVNLATTLTDMSKLTVELTRQGLAIDETNKRMQIFSKFNKVINGDINQSTELMTAGINSLQVDAQELSDVLVKVGAVSGTSAVEVGQIIQKSGAMAKEGKVSLQELATMGAIISEKTRESGKVLPS</sequence>